<dbReference type="InterPro" id="IPR001214">
    <property type="entry name" value="SET_dom"/>
</dbReference>
<feature type="compositionally biased region" description="Polar residues" evidence="2">
    <location>
        <begin position="90"/>
        <end position="105"/>
    </location>
</feature>
<accession>A0A9P5BZL0</accession>
<evidence type="ECO:0000313" key="4">
    <source>
        <dbReference type="EMBL" id="KAF3036823.1"/>
    </source>
</evidence>
<dbReference type="OrthoDB" id="265717at2759"/>
<name>A0A9P5BZL0_9PLEO</name>
<dbReference type="Proteomes" id="UP000758155">
    <property type="component" value="Unassembled WGS sequence"/>
</dbReference>
<feature type="compositionally biased region" description="Basic residues" evidence="2">
    <location>
        <begin position="46"/>
        <end position="58"/>
    </location>
</feature>
<dbReference type="CDD" id="cd20071">
    <property type="entry name" value="SET_SMYD"/>
    <property type="match status" value="1"/>
</dbReference>
<feature type="compositionally biased region" description="Acidic residues" evidence="2">
    <location>
        <begin position="73"/>
        <end position="87"/>
    </location>
</feature>
<sequence>MPPKRCTASAAEIQAHTEAGLNQLSIDDGQEQKPGEESPASATDKKTKKRENRKRTNRGSKPSGNTTARDADDVAETESAGEAELEELNGISTHSPPSDTETTATEPLPQFRYGRALPQTPGGFYSEVPVLAHYELRELHSVGDDEDDNDEGLFATQKMEAGTRIISERPILTLPAPGDQVPQLMAAYKNLPKSDQGAVWNLRPAAAQASDTLMTLRFLVDRLAVDLNNISRTPEEQRTTDEKATLVEMVPKLEYAMDVYRVAARWHANRSSLLNTPLEERADLPNGTPISGLFIERAHLRHSCVPNCFASYDAERGRMNVHVTRDVQPGEELTCSSFADNMYYSSAEDRREELFNWGLTCSCEACDTKHPKYEIHETARERARTRDDLNTAQKLLLDLVRDLKTSGCESVETVRWRNILVDRILPARALVIPRPDILVAWQVILHHARESERIGKLCYGEEREDSRVLRQTREGAEATILMLEEAMANEEAAQDLAAEDEDKTNDEDN</sequence>
<evidence type="ECO:0000256" key="2">
    <source>
        <dbReference type="SAM" id="MobiDB-lite"/>
    </source>
</evidence>
<dbReference type="InterPro" id="IPR053185">
    <property type="entry name" value="SET_domain_protein"/>
</dbReference>
<proteinExistence type="predicted"/>
<protein>
    <recommendedName>
        <fullName evidence="3">SET domain-containing protein</fullName>
    </recommendedName>
</protein>
<comment type="caution">
    <text evidence="4">The sequence shown here is derived from an EMBL/GenBank/DDBJ whole genome shotgun (WGS) entry which is preliminary data.</text>
</comment>
<dbReference type="PANTHER" id="PTHR47332">
    <property type="entry name" value="SET DOMAIN-CONTAINING PROTEIN 5"/>
    <property type="match status" value="1"/>
</dbReference>
<organism evidence="4 5">
    <name type="scientific">Didymella heteroderae</name>
    <dbReference type="NCBI Taxonomy" id="1769908"/>
    <lineage>
        <taxon>Eukaryota</taxon>
        <taxon>Fungi</taxon>
        <taxon>Dikarya</taxon>
        <taxon>Ascomycota</taxon>
        <taxon>Pezizomycotina</taxon>
        <taxon>Dothideomycetes</taxon>
        <taxon>Pleosporomycetidae</taxon>
        <taxon>Pleosporales</taxon>
        <taxon>Pleosporineae</taxon>
        <taxon>Didymellaceae</taxon>
        <taxon>Didymella</taxon>
    </lineage>
</organism>
<feature type="domain" description="SET" evidence="3">
    <location>
        <begin position="126"/>
        <end position="338"/>
    </location>
</feature>
<keyword evidence="5" id="KW-1185">Reference proteome</keyword>
<evidence type="ECO:0000313" key="5">
    <source>
        <dbReference type="Proteomes" id="UP000758155"/>
    </source>
</evidence>
<evidence type="ECO:0000256" key="1">
    <source>
        <dbReference type="SAM" id="Coils"/>
    </source>
</evidence>
<dbReference type="PROSITE" id="PS50280">
    <property type="entry name" value="SET"/>
    <property type="match status" value="1"/>
</dbReference>
<dbReference type="InterPro" id="IPR046341">
    <property type="entry name" value="SET_dom_sf"/>
</dbReference>
<feature type="compositionally biased region" description="Polar residues" evidence="2">
    <location>
        <begin position="59"/>
        <end position="68"/>
    </location>
</feature>
<keyword evidence="1" id="KW-0175">Coiled coil</keyword>
<feature type="coiled-coil region" evidence="1">
    <location>
        <begin position="473"/>
        <end position="503"/>
    </location>
</feature>
<dbReference type="Gene3D" id="2.170.270.10">
    <property type="entry name" value="SET domain"/>
    <property type="match status" value="1"/>
</dbReference>
<dbReference type="EMBL" id="SWKV01000047">
    <property type="protein sequence ID" value="KAF3036823.1"/>
    <property type="molecule type" value="Genomic_DNA"/>
</dbReference>
<dbReference type="AlphaFoldDB" id="A0A9P5BZL0"/>
<evidence type="ECO:0000259" key="3">
    <source>
        <dbReference type="PROSITE" id="PS50280"/>
    </source>
</evidence>
<gene>
    <name evidence="4" type="ORF">E8E12_006545</name>
</gene>
<dbReference type="SUPFAM" id="SSF82199">
    <property type="entry name" value="SET domain"/>
    <property type="match status" value="1"/>
</dbReference>
<reference evidence="4" key="1">
    <citation type="submission" date="2019-04" db="EMBL/GenBank/DDBJ databases">
        <title>Sequencing of skin fungus with MAO and IRED activity.</title>
        <authorList>
            <person name="Marsaioli A.J."/>
            <person name="Bonatto J.M.C."/>
            <person name="Reis Junior O."/>
        </authorList>
    </citation>
    <scope>NUCLEOTIDE SEQUENCE</scope>
    <source>
        <strain evidence="4">28M1</strain>
    </source>
</reference>
<feature type="region of interest" description="Disordered" evidence="2">
    <location>
        <begin position="15"/>
        <end position="117"/>
    </location>
</feature>
<dbReference type="Pfam" id="PF00856">
    <property type="entry name" value="SET"/>
    <property type="match status" value="1"/>
</dbReference>
<dbReference type="PANTHER" id="PTHR47332:SF4">
    <property type="entry name" value="SET DOMAIN-CONTAINING PROTEIN 5"/>
    <property type="match status" value="1"/>
</dbReference>